<name>A0A9P5LBY7_9HYPO</name>
<organism evidence="2 3">
    <name type="scientific">Cylindrodendrum hubeiense</name>
    <dbReference type="NCBI Taxonomy" id="595255"/>
    <lineage>
        <taxon>Eukaryota</taxon>
        <taxon>Fungi</taxon>
        <taxon>Dikarya</taxon>
        <taxon>Ascomycota</taxon>
        <taxon>Pezizomycotina</taxon>
        <taxon>Sordariomycetes</taxon>
        <taxon>Hypocreomycetidae</taxon>
        <taxon>Hypocreales</taxon>
        <taxon>Nectriaceae</taxon>
        <taxon>Cylindrodendrum</taxon>
    </lineage>
</organism>
<evidence type="ECO:0000313" key="2">
    <source>
        <dbReference type="EMBL" id="KAF7555561.1"/>
    </source>
</evidence>
<evidence type="ECO:0000313" key="3">
    <source>
        <dbReference type="Proteomes" id="UP000722485"/>
    </source>
</evidence>
<reference evidence="2" key="1">
    <citation type="submission" date="2020-03" db="EMBL/GenBank/DDBJ databases">
        <title>Draft Genome Sequence of Cylindrodendrum hubeiense.</title>
        <authorList>
            <person name="Buettner E."/>
            <person name="Kellner H."/>
        </authorList>
    </citation>
    <scope>NUCLEOTIDE SEQUENCE</scope>
    <source>
        <strain evidence="2">IHI 201604</strain>
    </source>
</reference>
<keyword evidence="3" id="KW-1185">Reference proteome</keyword>
<sequence>MANVKEAVLALHDVSDDAPPPYSQVATAGPSTPSSALNPASSNSASGIPDLKPLVRSCDSSPYLSLRPTLTAHYQWKMTRTYHLGNGDNQKMFAISNYAGLTGRGPDRAGVVMFNGPSEKDPVLAAAGETLNPLDAHALESVINLSILPGREVSLEKDDEGVATELLRAGLMGDQKTVVFRFSIEVSHELGKGRETAMDLPREEFEWRMTNKEEMGEKEHSHEFKLFRLERPASQGDGKDSAVSLAKDGSEPVAVASWKRLMALSKPFNIEFIGSGIKDLGDRWAAMAVITALRIWFLDQSGRATSSFIASSIRRKGGM</sequence>
<feature type="compositionally biased region" description="Low complexity" evidence="1">
    <location>
        <begin position="30"/>
        <end position="46"/>
    </location>
</feature>
<dbReference type="Proteomes" id="UP000722485">
    <property type="component" value="Unassembled WGS sequence"/>
</dbReference>
<comment type="caution">
    <text evidence="2">The sequence shown here is derived from an EMBL/GenBank/DDBJ whole genome shotgun (WGS) entry which is preliminary data.</text>
</comment>
<dbReference type="OrthoDB" id="5073671at2759"/>
<protein>
    <submittedName>
        <fullName evidence="2">Uncharacterized protein</fullName>
    </submittedName>
</protein>
<gene>
    <name evidence="2" type="ORF">G7Z17_g2046</name>
</gene>
<dbReference type="EMBL" id="JAANBB010000019">
    <property type="protein sequence ID" value="KAF7555561.1"/>
    <property type="molecule type" value="Genomic_DNA"/>
</dbReference>
<proteinExistence type="predicted"/>
<feature type="region of interest" description="Disordered" evidence="1">
    <location>
        <begin position="12"/>
        <end position="51"/>
    </location>
</feature>
<accession>A0A9P5LBY7</accession>
<dbReference type="AlphaFoldDB" id="A0A9P5LBY7"/>
<evidence type="ECO:0000256" key="1">
    <source>
        <dbReference type="SAM" id="MobiDB-lite"/>
    </source>
</evidence>